<keyword evidence="2" id="KW-1185">Reference proteome</keyword>
<name>A0A840ZQW3_9HYPH</name>
<dbReference type="Proteomes" id="UP000583454">
    <property type="component" value="Unassembled WGS sequence"/>
</dbReference>
<organism evidence="1 2">
    <name type="scientific">Methylorubrum rhodinum</name>
    <dbReference type="NCBI Taxonomy" id="29428"/>
    <lineage>
        <taxon>Bacteria</taxon>
        <taxon>Pseudomonadati</taxon>
        <taxon>Pseudomonadota</taxon>
        <taxon>Alphaproteobacteria</taxon>
        <taxon>Hyphomicrobiales</taxon>
        <taxon>Methylobacteriaceae</taxon>
        <taxon>Methylorubrum</taxon>
    </lineage>
</organism>
<proteinExistence type="predicted"/>
<evidence type="ECO:0000313" key="1">
    <source>
        <dbReference type="EMBL" id="MBB5759996.1"/>
    </source>
</evidence>
<comment type="caution">
    <text evidence="1">The sequence shown here is derived from an EMBL/GenBank/DDBJ whole genome shotgun (WGS) entry which is preliminary data.</text>
</comment>
<protein>
    <submittedName>
        <fullName evidence="1">Uncharacterized protein</fullName>
    </submittedName>
</protein>
<reference evidence="1 2" key="1">
    <citation type="submission" date="2020-08" db="EMBL/GenBank/DDBJ databases">
        <title>Genomic Encyclopedia of Type Strains, Phase IV (KMG-IV): sequencing the most valuable type-strain genomes for metagenomic binning, comparative biology and taxonomic classification.</title>
        <authorList>
            <person name="Goeker M."/>
        </authorList>
    </citation>
    <scope>NUCLEOTIDE SEQUENCE [LARGE SCALE GENOMIC DNA]</scope>
    <source>
        <strain evidence="1 2">DSM 2163</strain>
    </source>
</reference>
<dbReference type="AlphaFoldDB" id="A0A840ZQW3"/>
<gene>
    <name evidence="1" type="ORF">HNR00_004734</name>
</gene>
<dbReference type="RefSeq" id="WP_183573556.1">
    <property type="nucleotide sequence ID" value="NZ_JACHOP010000031.1"/>
</dbReference>
<dbReference type="EMBL" id="JACHOP010000031">
    <property type="protein sequence ID" value="MBB5759996.1"/>
    <property type="molecule type" value="Genomic_DNA"/>
</dbReference>
<sequence>MPASSTAFSDAHPSFSPEAFWRSVTPALDRAFGLEADPDLPEELAALVARLQGEPEADFADVAEPEPLAA</sequence>
<evidence type="ECO:0000313" key="2">
    <source>
        <dbReference type="Proteomes" id="UP000583454"/>
    </source>
</evidence>
<accession>A0A840ZQW3</accession>